<comment type="caution">
    <text evidence="2">The sequence shown here is derived from an EMBL/GenBank/DDBJ whole genome shotgun (WGS) entry which is preliminary data.</text>
</comment>
<gene>
    <name evidence="2" type="ORF">L210DRAFT_942431</name>
</gene>
<protein>
    <recommendedName>
        <fullName evidence="4">F-box domain-containing protein</fullName>
    </recommendedName>
</protein>
<dbReference type="Proteomes" id="UP001194468">
    <property type="component" value="Unassembled WGS sequence"/>
</dbReference>
<proteinExistence type="predicted"/>
<evidence type="ECO:0000256" key="1">
    <source>
        <dbReference type="SAM" id="MobiDB-lite"/>
    </source>
</evidence>
<dbReference type="AlphaFoldDB" id="A0AAD4BZ48"/>
<sequence>MPVMLARRVQKVGRRVPRQNDTRLVSTRSEVCFINNLPPELLLRIFKFSSTDDDDMHINDMQYYDYWNVHRTFDIDWWDKFVKKDTDAEIGEKLVEDEGEDGDEDEGSEDTDDKSCSDFDSTRFSSPPPFPILFSHVCRHWRNVTFSNPSLWTTIKVCPKAGRSYKFESMMLERSNNLPIDVWICQRLGYGNPRSLSSTDIRLLCSMLIPHIHRWRTMQVRFMEYYSMYAFLSAVSDPSVPAAPQLRTLGLRADYARPDGYIIDRRNEAKHFTLFAGSAPLLTKLVLWGVHIDWNQPWIASASNLTYLLLVSHAEKVRPTWAQFVTILRGASSLKRLTLRSSGPSGHPVEWCIEPTPGGPADLNSLIRLSQLTHLVLDYHAQAHAIGLLHKFCLPALKNLALELEDGHYTEFVHELARPTTLPYAQGEPRSILSSLTSLVIPELPRSTEAIETLYGELLNLTSLSLSSWDSWGYAPLYLPMGLPQLQALYVTSVSGAKIRQLVQTRIDAGMPLNSLYVKNLCDMDMEDVEWLRRHVKSLGFWDFVKFGNSTVHDFGS</sequence>
<accession>A0AAD4BZ48</accession>
<dbReference type="EMBL" id="WHUW01000008">
    <property type="protein sequence ID" value="KAF8443204.1"/>
    <property type="molecule type" value="Genomic_DNA"/>
</dbReference>
<organism evidence="2 3">
    <name type="scientific">Boletus edulis BED1</name>
    <dbReference type="NCBI Taxonomy" id="1328754"/>
    <lineage>
        <taxon>Eukaryota</taxon>
        <taxon>Fungi</taxon>
        <taxon>Dikarya</taxon>
        <taxon>Basidiomycota</taxon>
        <taxon>Agaricomycotina</taxon>
        <taxon>Agaricomycetes</taxon>
        <taxon>Agaricomycetidae</taxon>
        <taxon>Boletales</taxon>
        <taxon>Boletineae</taxon>
        <taxon>Boletaceae</taxon>
        <taxon>Boletoideae</taxon>
        <taxon>Boletus</taxon>
    </lineage>
</organism>
<evidence type="ECO:0000313" key="3">
    <source>
        <dbReference type="Proteomes" id="UP001194468"/>
    </source>
</evidence>
<reference evidence="2" key="2">
    <citation type="journal article" date="2020" name="Nat. Commun.">
        <title>Large-scale genome sequencing of mycorrhizal fungi provides insights into the early evolution of symbiotic traits.</title>
        <authorList>
            <person name="Miyauchi S."/>
            <person name="Kiss E."/>
            <person name="Kuo A."/>
            <person name="Drula E."/>
            <person name="Kohler A."/>
            <person name="Sanchez-Garcia M."/>
            <person name="Morin E."/>
            <person name="Andreopoulos B."/>
            <person name="Barry K.W."/>
            <person name="Bonito G."/>
            <person name="Buee M."/>
            <person name="Carver A."/>
            <person name="Chen C."/>
            <person name="Cichocki N."/>
            <person name="Clum A."/>
            <person name="Culley D."/>
            <person name="Crous P.W."/>
            <person name="Fauchery L."/>
            <person name="Girlanda M."/>
            <person name="Hayes R.D."/>
            <person name="Keri Z."/>
            <person name="LaButti K."/>
            <person name="Lipzen A."/>
            <person name="Lombard V."/>
            <person name="Magnuson J."/>
            <person name="Maillard F."/>
            <person name="Murat C."/>
            <person name="Nolan M."/>
            <person name="Ohm R.A."/>
            <person name="Pangilinan J."/>
            <person name="Pereira M.F."/>
            <person name="Perotto S."/>
            <person name="Peter M."/>
            <person name="Pfister S."/>
            <person name="Riley R."/>
            <person name="Sitrit Y."/>
            <person name="Stielow J.B."/>
            <person name="Szollosi G."/>
            <person name="Zifcakova L."/>
            <person name="Stursova M."/>
            <person name="Spatafora J.W."/>
            <person name="Tedersoo L."/>
            <person name="Vaario L.M."/>
            <person name="Yamada A."/>
            <person name="Yan M."/>
            <person name="Wang P."/>
            <person name="Xu J."/>
            <person name="Bruns T."/>
            <person name="Baldrian P."/>
            <person name="Vilgalys R."/>
            <person name="Dunand C."/>
            <person name="Henrissat B."/>
            <person name="Grigoriev I.V."/>
            <person name="Hibbett D."/>
            <person name="Nagy L.G."/>
            <person name="Martin F.M."/>
        </authorList>
    </citation>
    <scope>NUCLEOTIDE SEQUENCE</scope>
    <source>
        <strain evidence="2">BED1</strain>
    </source>
</reference>
<dbReference type="Gene3D" id="3.80.10.10">
    <property type="entry name" value="Ribonuclease Inhibitor"/>
    <property type="match status" value="1"/>
</dbReference>
<evidence type="ECO:0000313" key="2">
    <source>
        <dbReference type="EMBL" id="KAF8443204.1"/>
    </source>
</evidence>
<evidence type="ECO:0008006" key="4">
    <source>
        <dbReference type="Google" id="ProtNLM"/>
    </source>
</evidence>
<reference evidence="2" key="1">
    <citation type="submission" date="2019-10" db="EMBL/GenBank/DDBJ databases">
        <authorList>
            <consortium name="DOE Joint Genome Institute"/>
            <person name="Kuo A."/>
            <person name="Miyauchi S."/>
            <person name="Kiss E."/>
            <person name="Drula E."/>
            <person name="Kohler A."/>
            <person name="Sanchez-Garcia M."/>
            <person name="Andreopoulos B."/>
            <person name="Barry K.W."/>
            <person name="Bonito G."/>
            <person name="Buee M."/>
            <person name="Carver A."/>
            <person name="Chen C."/>
            <person name="Cichocki N."/>
            <person name="Clum A."/>
            <person name="Culley D."/>
            <person name="Crous P.W."/>
            <person name="Fauchery L."/>
            <person name="Girlanda M."/>
            <person name="Hayes R."/>
            <person name="Keri Z."/>
            <person name="LaButti K."/>
            <person name="Lipzen A."/>
            <person name="Lombard V."/>
            <person name="Magnuson J."/>
            <person name="Maillard F."/>
            <person name="Morin E."/>
            <person name="Murat C."/>
            <person name="Nolan M."/>
            <person name="Ohm R."/>
            <person name="Pangilinan J."/>
            <person name="Pereira M."/>
            <person name="Perotto S."/>
            <person name="Peter M."/>
            <person name="Riley R."/>
            <person name="Sitrit Y."/>
            <person name="Stielow B."/>
            <person name="Szollosi G."/>
            <person name="Zifcakova L."/>
            <person name="Stursova M."/>
            <person name="Spatafora J.W."/>
            <person name="Tedersoo L."/>
            <person name="Vaario L.-M."/>
            <person name="Yamada A."/>
            <person name="Yan M."/>
            <person name="Wang P."/>
            <person name="Xu J."/>
            <person name="Bruns T."/>
            <person name="Baldrian P."/>
            <person name="Vilgalys R."/>
            <person name="Henrissat B."/>
            <person name="Grigoriev I.V."/>
            <person name="Hibbett D."/>
            <person name="Nagy L.G."/>
            <person name="Martin F.M."/>
        </authorList>
    </citation>
    <scope>NUCLEOTIDE SEQUENCE</scope>
    <source>
        <strain evidence="2">BED1</strain>
    </source>
</reference>
<dbReference type="SUPFAM" id="SSF52047">
    <property type="entry name" value="RNI-like"/>
    <property type="match status" value="1"/>
</dbReference>
<feature type="region of interest" description="Disordered" evidence="1">
    <location>
        <begin position="92"/>
        <end position="122"/>
    </location>
</feature>
<name>A0AAD4BZ48_BOLED</name>
<dbReference type="InterPro" id="IPR032675">
    <property type="entry name" value="LRR_dom_sf"/>
</dbReference>
<feature type="compositionally biased region" description="Acidic residues" evidence="1">
    <location>
        <begin position="97"/>
        <end position="112"/>
    </location>
</feature>
<keyword evidence="3" id="KW-1185">Reference proteome</keyword>